<proteinExistence type="predicted"/>
<protein>
    <submittedName>
        <fullName evidence="2">Uncharacterized protein</fullName>
    </submittedName>
</protein>
<feature type="region of interest" description="Disordered" evidence="1">
    <location>
        <begin position="1"/>
        <end position="23"/>
    </location>
</feature>
<reference evidence="2 3" key="1">
    <citation type="submission" date="2019-11" db="EMBL/GenBank/DDBJ databases">
        <authorList>
            <person name="Ay H."/>
        </authorList>
    </citation>
    <scope>NUCLEOTIDE SEQUENCE [LARGE SCALE GENOMIC DNA]</scope>
    <source>
        <strain evidence="2 3">BG9H</strain>
    </source>
</reference>
<feature type="region of interest" description="Disordered" evidence="1">
    <location>
        <begin position="95"/>
        <end position="132"/>
    </location>
</feature>
<evidence type="ECO:0000256" key="1">
    <source>
        <dbReference type="SAM" id="MobiDB-lite"/>
    </source>
</evidence>
<organism evidence="2 3">
    <name type="scientific">Streptomyces anatolicus</name>
    <dbReference type="NCBI Taxonomy" id="2675858"/>
    <lineage>
        <taxon>Bacteria</taxon>
        <taxon>Bacillati</taxon>
        <taxon>Actinomycetota</taxon>
        <taxon>Actinomycetes</taxon>
        <taxon>Kitasatosporales</taxon>
        <taxon>Streptomycetaceae</taxon>
        <taxon>Streptomyces</taxon>
    </lineage>
</organism>
<evidence type="ECO:0000313" key="2">
    <source>
        <dbReference type="EMBL" id="MBW5426209.1"/>
    </source>
</evidence>
<evidence type="ECO:0000313" key="3">
    <source>
        <dbReference type="Proteomes" id="UP001197114"/>
    </source>
</evidence>
<comment type="caution">
    <text evidence="2">The sequence shown here is derived from an EMBL/GenBank/DDBJ whole genome shotgun (WGS) entry which is preliminary data.</text>
</comment>
<feature type="compositionally biased region" description="Basic and acidic residues" evidence="1">
    <location>
        <begin position="123"/>
        <end position="132"/>
    </location>
</feature>
<feature type="compositionally biased region" description="Low complexity" evidence="1">
    <location>
        <begin position="1"/>
        <end position="15"/>
    </location>
</feature>
<dbReference type="EMBL" id="WMBF01000816">
    <property type="protein sequence ID" value="MBW5426209.1"/>
    <property type="molecule type" value="Genomic_DNA"/>
</dbReference>
<dbReference type="Proteomes" id="UP001197114">
    <property type="component" value="Unassembled WGS sequence"/>
</dbReference>
<sequence>MAPNAAGTSSTGTTAPRLLPWSTPDGNPCYLIGDGTGHVSRIADNIESIQLGMADELPGYVGDLVDDPKATAPQLRYLAARMAESLRDVTRIARSRGARLPAPACDDDPEEEVDEEEEEEEEKRETDRGLAI</sequence>
<keyword evidence="3" id="KW-1185">Reference proteome</keyword>
<accession>A0ABS6YXT0</accession>
<gene>
    <name evidence="2" type="ORF">GKQ77_32425</name>
</gene>
<name>A0ABS6YXT0_9ACTN</name>
<feature type="compositionally biased region" description="Acidic residues" evidence="1">
    <location>
        <begin position="105"/>
        <end position="122"/>
    </location>
</feature>